<dbReference type="InterPro" id="IPR003137">
    <property type="entry name" value="PA_domain"/>
</dbReference>
<keyword evidence="16" id="KW-0865">Zymogen</keyword>
<organism evidence="23 24">
    <name type="scientific">Turicibacter bilis</name>
    <dbReference type="NCBI Taxonomy" id="2735723"/>
    <lineage>
        <taxon>Bacteria</taxon>
        <taxon>Bacillati</taxon>
        <taxon>Bacillota</taxon>
        <taxon>Erysipelotrichia</taxon>
        <taxon>Erysipelotrichales</taxon>
        <taxon>Turicibacteraceae</taxon>
        <taxon>Turicibacter</taxon>
    </lineage>
</organism>
<keyword evidence="10" id="KW-0732">Signal</keyword>
<dbReference type="Pfam" id="PF02225">
    <property type="entry name" value="PA"/>
    <property type="match status" value="1"/>
</dbReference>
<evidence type="ECO:0000256" key="9">
    <source>
        <dbReference type="ARBA" id="ARBA00022723"/>
    </source>
</evidence>
<dbReference type="Gene3D" id="3.40.630.10">
    <property type="entry name" value="Zn peptidases"/>
    <property type="match status" value="1"/>
</dbReference>
<evidence type="ECO:0000256" key="7">
    <source>
        <dbReference type="ARBA" id="ARBA00022645"/>
    </source>
</evidence>
<dbReference type="InterPro" id="IPR039866">
    <property type="entry name" value="CPQ"/>
</dbReference>
<evidence type="ECO:0000256" key="12">
    <source>
        <dbReference type="ARBA" id="ARBA00022824"/>
    </source>
</evidence>
<keyword evidence="18" id="KW-0458">Lysosome</keyword>
<feature type="domain" description="Peptidase M28" evidence="22">
    <location>
        <begin position="229"/>
        <end position="420"/>
    </location>
</feature>
<name>A0A9Q9CPV5_9FIRM</name>
<evidence type="ECO:0000256" key="18">
    <source>
        <dbReference type="ARBA" id="ARBA00023228"/>
    </source>
</evidence>
<evidence type="ECO:0000259" key="22">
    <source>
        <dbReference type="Pfam" id="PF04389"/>
    </source>
</evidence>
<dbReference type="GO" id="GO:0005764">
    <property type="term" value="C:lysosome"/>
    <property type="evidence" value="ECO:0007669"/>
    <property type="project" value="UniProtKB-SubCell"/>
</dbReference>
<keyword evidence="7" id="KW-0121">Carboxypeptidase</keyword>
<keyword evidence="8" id="KW-0645">Protease</keyword>
<dbReference type="PANTHER" id="PTHR12053">
    <property type="entry name" value="PROTEASE FAMILY M28 PLASMA GLUTAMATE CARBOXYPEPTIDASE-RELATED"/>
    <property type="match status" value="1"/>
</dbReference>
<keyword evidence="14" id="KW-0333">Golgi apparatus</keyword>
<evidence type="ECO:0000256" key="14">
    <source>
        <dbReference type="ARBA" id="ARBA00023034"/>
    </source>
</evidence>
<keyword evidence="13" id="KW-0862">Zinc</keyword>
<evidence type="ECO:0000256" key="16">
    <source>
        <dbReference type="ARBA" id="ARBA00023145"/>
    </source>
</evidence>
<protein>
    <recommendedName>
        <fullName evidence="5">Carboxypeptidase Q</fullName>
    </recommendedName>
    <alternativeName>
        <fullName evidence="20">Plasma glutamate carboxypeptidase</fullName>
    </alternativeName>
</protein>
<dbReference type="GO" id="GO:0046872">
    <property type="term" value="F:metal ion binding"/>
    <property type="evidence" value="ECO:0007669"/>
    <property type="project" value="UniProtKB-KW"/>
</dbReference>
<feature type="domain" description="PA" evidence="21">
    <location>
        <begin position="108"/>
        <end position="197"/>
    </location>
</feature>
<keyword evidence="12" id="KW-0256">Endoplasmic reticulum</keyword>
<dbReference type="InterPro" id="IPR007484">
    <property type="entry name" value="Peptidase_M28"/>
</dbReference>
<keyword evidence="17" id="KW-0325">Glycoprotein</keyword>
<dbReference type="GO" id="GO:0006508">
    <property type="term" value="P:proteolysis"/>
    <property type="evidence" value="ECO:0007669"/>
    <property type="project" value="UniProtKB-KW"/>
</dbReference>
<evidence type="ECO:0000256" key="15">
    <source>
        <dbReference type="ARBA" id="ARBA00023049"/>
    </source>
</evidence>
<dbReference type="Pfam" id="PF04389">
    <property type="entry name" value="Peptidase_M28"/>
    <property type="match status" value="1"/>
</dbReference>
<evidence type="ECO:0000256" key="4">
    <source>
        <dbReference type="ARBA" id="ARBA00004613"/>
    </source>
</evidence>
<evidence type="ECO:0000256" key="20">
    <source>
        <dbReference type="ARBA" id="ARBA00033328"/>
    </source>
</evidence>
<keyword evidence="6" id="KW-0964">Secreted</keyword>
<evidence type="ECO:0000256" key="5">
    <source>
        <dbReference type="ARBA" id="ARBA00014116"/>
    </source>
</evidence>
<proteinExistence type="predicted"/>
<evidence type="ECO:0000256" key="1">
    <source>
        <dbReference type="ARBA" id="ARBA00004240"/>
    </source>
</evidence>
<evidence type="ECO:0000256" key="2">
    <source>
        <dbReference type="ARBA" id="ARBA00004371"/>
    </source>
</evidence>
<evidence type="ECO:0000256" key="19">
    <source>
        <dbReference type="ARBA" id="ARBA00025833"/>
    </source>
</evidence>
<dbReference type="SUPFAM" id="SSF52025">
    <property type="entry name" value="PA domain"/>
    <property type="match status" value="1"/>
</dbReference>
<evidence type="ECO:0000256" key="13">
    <source>
        <dbReference type="ARBA" id="ARBA00022833"/>
    </source>
</evidence>
<evidence type="ECO:0000313" key="24">
    <source>
        <dbReference type="Proteomes" id="UP001058072"/>
    </source>
</evidence>
<keyword evidence="9" id="KW-0479">Metal-binding</keyword>
<accession>A0A9Q9CPV5</accession>
<dbReference type="SUPFAM" id="SSF53187">
    <property type="entry name" value="Zn-dependent exopeptidases"/>
    <property type="match status" value="1"/>
</dbReference>
<dbReference type="AlphaFoldDB" id="A0A9Q9CPV5"/>
<dbReference type="Proteomes" id="UP001058072">
    <property type="component" value="Chromosome"/>
</dbReference>
<dbReference type="GO" id="GO:0004180">
    <property type="term" value="F:carboxypeptidase activity"/>
    <property type="evidence" value="ECO:0007669"/>
    <property type="project" value="UniProtKB-KW"/>
</dbReference>
<dbReference type="RefSeq" id="WP_055277625.1">
    <property type="nucleotide sequence ID" value="NZ_CP071250.1"/>
</dbReference>
<dbReference type="InterPro" id="IPR046450">
    <property type="entry name" value="PA_dom_sf"/>
</dbReference>
<dbReference type="EMBL" id="CP071250">
    <property type="protein sequence ID" value="UUF09336.1"/>
    <property type="molecule type" value="Genomic_DNA"/>
</dbReference>
<keyword evidence="11" id="KW-0378">Hydrolase</keyword>
<evidence type="ECO:0000256" key="3">
    <source>
        <dbReference type="ARBA" id="ARBA00004555"/>
    </source>
</evidence>
<evidence type="ECO:0000313" key="23">
    <source>
        <dbReference type="EMBL" id="UUF09336.1"/>
    </source>
</evidence>
<evidence type="ECO:0000256" key="17">
    <source>
        <dbReference type="ARBA" id="ARBA00023180"/>
    </source>
</evidence>
<dbReference type="Gene3D" id="3.50.30.30">
    <property type="match status" value="1"/>
</dbReference>
<keyword evidence="15" id="KW-0482">Metalloprotease</keyword>
<dbReference type="GO" id="GO:0070573">
    <property type="term" value="F:metallodipeptidase activity"/>
    <property type="evidence" value="ECO:0007669"/>
    <property type="project" value="InterPro"/>
</dbReference>
<sequence>MDYQKDLDAFYDSINVDYAAYVANTLSQFGSNETLGFRMAGSEAELAAGHFLYQEFNSIGLKNVRKEKVIVDSWEFKNGELYYLDQKNTPKKITLSAYASNCIRENKTFDLVYVGKGTKKDYENIDVKGKLVLIDLDSYIGCQIGICALQARQKGAYGIIAAPINENQKLPTDALTYENFTAPADIPAFSISLKDGYILKTLLIQSPSSKISVILNCYSKVSPDSTSYNIIGEIPGRDTNDIILVMSHYDGLFHNFHSGACGCGLLLSLARALINSHYIPSKTIIFIAHSAKEWGLTNSSFNWSIGGYQQITKNHPEWAEKAFVAINLEGFVAHDEYDYHHIRTAYEYKELVNAIQKIVTGCPYKQGCLIDAPTTILSDDFAYSQSGVPTIISYRPINENHLTTYQTNYDLIHNHFSRSAFEYCHKLYGTIIILFDQMKIKPFNFEKLFHALEESLDFESYHHYKELYFLIHDAKWCAKNLYEFTQRNHFTDSEAKYINQQLHYLYLMIQQSFVRLSWYGANIFPHEAHQENILHLREAIRLLKKEKLKSAVEQLCRVDLNLYAFYFDKKTYQFYIHQSCHQDDEHLTWGRDLLLSELDLYDIIETLQRKHSWEDIYVEIQHLKEILKEEEFRQEKVIEEEMVHLKQIIDWMRSLYRRP</sequence>
<evidence type="ECO:0000256" key="6">
    <source>
        <dbReference type="ARBA" id="ARBA00022525"/>
    </source>
</evidence>
<evidence type="ECO:0000259" key="21">
    <source>
        <dbReference type="Pfam" id="PF02225"/>
    </source>
</evidence>
<evidence type="ECO:0000256" key="10">
    <source>
        <dbReference type="ARBA" id="ARBA00022729"/>
    </source>
</evidence>
<dbReference type="PANTHER" id="PTHR12053:SF3">
    <property type="entry name" value="CARBOXYPEPTIDASE Q"/>
    <property type="match status" value="1"/>
</dbReference>
<evidence type="ECO:0000256" key="8">
    <source>
        <dbReference type="ARBA" id="ARBA00022670"/>
    </source>
</evidence>
<gene>
    <name evidence="23" type="ORF">J0J70_05085</name>
</gene>
<dbReference type="GO" id="GO:0005576">
    <property type="term" value="C:extracellular region"/>
    <property type="evidence" value="ECO:0007669"/>
    <property type="project" value="UniProtKB-SubCell"/>
</dbReference>
<comment type="subcellular location">
    <subcellularLocation>
        <location evidence="1">Endoplasmic reticulum</location>
    </subcellularLocation>
    <subcellularLocation>
        <location evidence="3">Golgi apparatus</location>
    </subcellularLocation>
    <subcellularLocation>
        <location evidence="2">Lysosome</location>
    </subcellularLocation>
    <subcellularLocation>
        <location evidence="4">Secreted</location>
    </subcellularLocation>
</comment>
<evidence type="ECO:0000256" key="11">
    <source>
        <dbReference type="ARBA" id="ARBA00022801"/>
    </source>
</evidence>
<comment type="subunit">
    <text evidence="19">Homodimer. The monomeric form is inactive while the homodimer is active.</text>
</comment>
<reference evidence="23" key="1">
    <citation type="submission" date="2021-03" db="EMBL/GenBank/DDBJ databases">
        <title>Comparative Genomics and Metabolomics in the genus Turicibacter.</title>
        <authorList>
            <person name="Maki J."/>
            <person name="Looft T."/>
        </authorList>
    </citation>
    <scope>NUCLEOTIDE SEQUENCE</scope>
    <source>
        <strain evidence="23">ISU324</strain>
    </source>
</reference>